<keyword evidence="3" id="KW-1185">Reference proteome</keyword>
<gene>
    <name evidence="2" type="ORF">EJ73_00474</name>
</gene>
<organism evidence="2 3">
    <name type="scientific">Hoylesella shahii DSM 15611 = JCM 12083</name>
    <dbReference type="NCBI Taxonomy" id="1122991"/>
    <lineage>
        <taxon>Bacteria</taxon>
        <taxon>Pseudomonadati</taxon>
        <taxon>Bacteroidota</taxon>
        <taxon>Bacteroidia</taxon>
        <taxon>Bacteroidales</taxon>
        <taxon>Prevotellaceae</taxon>
        <taxon>Hoylesella</taxon>
    </lineage>
</organism>
<dbReference type="AlphaFoldDB" id="A0A318HZM8"/>
<evidence type="ECO:0000313" key="3">
    <source>
        <dbReference type="Proteomes" id="UP000248314"/>
    </source>
</evidence>
<evidence type="ECO:0008006" key="4">
    <source>
        <dbReference type="Google" id="ProtNLM"/>
    </source>
</evidence>
<accession>A0A318HZM8</accession>
<dbReference type="Proteomes" id="UP000248314">
    <property type="component" value="Unassembled WGS sequence"/>
</dbReference>
<reference evidence="2 3" key="1">
    <citation type="submission" date="2018-05" db="EMBL/GenBank/DDBJ databases">
        <title>Genomic Encyclopedia of Type Strains, Phase I: the one thousand microbial genomes (KMG-I) project.</title>
        <authorList>
            <person name="Kyrpides N."/>
        </authorList>
    </citation>
    <scope>NUCLEOTIDE SEQUENCE [LARGE SCALE GENOMIC DNA]</scope>
    <source>
        <strain evidence="2 3">DSM 15611</strain>
    </source>
</reference>
<comment type="caution">
    <text evidence="2">The sequence shown here is derived from an EMBL/GenBank/DDBJ whole genome shotgun (WGS) entry which is preliminary data.</text>
</comment>
<evidence type="ECO:0000313" key="2">
    <source>
        <dbReference type="EMBL" id="PXX23879.1"/>
    </source>
</evidence>
<sequence length="91" mass="9864">MKRNTLTALLALVLSTWSTPNVQAQTEEQHLSHAVSYDLPRLVAQKGMENVYDAIGTLPGIVVQNGVYTLGGRAIAVSINGETQNIPYNQL</sequence>
<keyword evidence="1" id="KW-0732">Signal</keyword>
<dbReference type="RefSeq" id="WP_044075928.1">
    <property type="nucleotide sequence ID" value="NZ_QJJX01000004.1"/>
</dbReference>
<feature type="signal peptide" evidence="1">
    <location>
        <begin position="1"/>
        <end position="24"/>
    </location>
</feature>
<evidence type="ECO:0000256" key="1">
    <source>
        <dbReference type="SAM" id="SignalP"/>
    </source>
</evidence>
<name>A0A318HZM8_9BACT</name>
<feature type="chain" id="PRO_5016252681" description="TonB-dependent receptor-like protein" evidence="1">
    <location>
        <begin position="25"/>
        <end position="91"/>
    </location>
</feature>
<dbReference type="EMBL" id="QJJX01000004">
    <property type="protein sequence ID" value="PXX23879.1"/>
    <property type="molecule type" value="Genomic_DNA"/>
</dbReference>
<proteinExistence type="predicted"/>
<protein>
    <recommendedName>
        <fullName evidence="4">TonB-dependent receptor-like protein</fullName>
    </recommendedName>
</protein>